<keyword evidence="2" id="KW-1185">Reference proteome</keyword>
<protein>
    <submittedName>
        <fullName evidence="1">Uncharacterized protein</fullName>
    </submittedName>
</protein>
<gene>
    <name evidence="1" type="ORF">EJ08DRAFT_303908</name>
</gene>
<name>A0A9P4TX56_9PEZI</name>
<reference evidence="1" key="1">
    <citation type="journal article" date="2020" name="Stud. Mycol.">
        <title>101 Dothideomycetes genomes: a test case for predicting lifestyles and emergence of pathogens.</title>
        <authorList>
            <person name="Haridas S."/>
            <person name="Albert R."/>
            <person name="Binder M."/>
            <person name="Bloem J."/>
            <person name="Labutti K."/>
            <person name="Salamov A."/>
            <person name="Andreopoulos B."/>
            <person name="Baker S."/>
            <person name="Barry K."/>
            <person name="Bills G."/>
            <person name="Bluhm B."/>
            <person name="Cannon C."/>
            <person name="Castanera R."/>
            <person name="Culley D."/>
            <person name="Daum C."/>
            <person name="Ezra D."/>
            <person name="Gonzalez J."/>
            <person name="Henrissat B."/>
            <person name="Kuo A."/>
            <person name="Liang C."/>
            <person name="Lipzen A."/>
            <person name="Lutzoni F."/>
            <person name="Magnuson J."/>
            <person name="Mondo S."/>
            <person name="Nolan M."/>
            <person name="Ohm R."/>
            <person name="Pangilinan J."/>
            <person name="Park H.-J."/>
            <person name="Ramirez L."/>
            <person name="Alfaro M."/>
            <person name="Sun H."/>
            <person name="Tritt A."/>
            <person name="Yoshinaga Y."/>
            <person name="Zwiers L.-H."/>
            <person name="Turgeon B."/>
            <person name="Goodwin S."/>
            <person name="Spatafora J."/>
            <person name="Crous P."/>
            <person name="Grigoriev I."/>
        </authorList>
    </citation>
    <scope>NUCLEOTIDE SEQUENCE</scope>
    <source>
        <strain evidence="1">CBS 130266</strain>
    </source>
</reference>
<organism evidence="1 2">
    <name type="scientific">Tothia fuscella</name>
    <dbReference type="NCBI Taxonomy" id="1048955"/>
    <lineage>
        <taxon>Eukaryota</taxon>
        <taxon>Fungi</taxon>
        <taxon>Dikarya</taxon>
        <taxon>Ascomycota</taxon>
        <taxon>Pezizomycotina</taxon>
        <taxon>Dothideomycetes</taxon>
        <taxon>Pleosporomycetidae</taxon>
        <taxon>Venturiales</taxon>
        <taxon>Cylindrosympodiaceae</taxon>
        <taxon>Tothia</taxon>
    </lineage>
</organism>
<dbReference type="AlphaFoldDB" id="A0A9P4TX56"/>
<sequence length="297" mass="33120">MDNSPITKLPRELRDKVYTVLLYSQALGAQTLNDDDLDTDSLPFQLPGYYLPFLVKETTTKWKNQQGGQNACKQYDSLQLGLPNIARASKQLFHECMSLYIGSKMCLDFEEPCFKVETGDERTFLSCLNALGGFVQRTQAALISDIHTLRIRSCHYPYNNMPTFQIDALQDRTVLSIRTMGSLSTGQTEVIQDGVTEWIQSRPGFRISGHDLLDIAAHLKVLEYRLGSNDRHFAWTMGSSEEGSEAAKVGQSFGNVVVRIAVPKAIDSPGAGESGVIHHVMWLQSVDTSEPVDREGR</sequence>
<accession>A0A9P4TX56</accession>
<dbReference type="EMBL" id="MU007049">
    <property type="protein sequence ID" value="KAF2429215.1"/>
    <property type="molecule type" value="Genomic_DNA"/>
</dbReference>
<dbReference type="Proteomes" id="UP000800235">
    <property type="component" value="Unassembled WGS sequence"/>
</dbReference>
<evidence type="ECO:0000313" key="2">
    <source>
        <dbReference type="Proteomes" id="UP000800235"/>
    </source>
</evidence>
<comment type="caution">
    <text evidence="1">The sequence shown here is derived from an EMBL/GenBank/DDBJ whole genome shotgun (WGS) entry which is preliminary data.</text>
</comment>
<evidence type="ECO:0000313" key="1">
    <source>
        <dbReference type="EMBL" id="KAF2429215.1"/>
    </source>
</evidence>
<proteinExistence type="predicted"/>